<gene>
    <name evidence="4" type="ORF">psyc5s11_51050</name>
</gene>
<evidence type="ECO:0000313" key="5">
    <source>
        <dbReference type="Proteomes" id="UP000824633"/>
    </source>
</evidence>
<dbReference type="Pfam" id="PF19127">
    <property type="entry name" value="Choline_bind_3"/>
    <property type="match status" value="1"/>
</dbReference>
<reference evidence="5" key="1">
    <citation type="submission" date="2021-07" db="EMBL/GenBank/DDBJ databases">
        <title>Complete genome sequencing of a Clostridium isolate.</title>
        <authorList>
            <person name="Ueki A."/>
            <person name="Tonouchi A."/>
        </authorList>
    </citation>
    <scope>NUCLEOTIDE SEQUENCE [LARGE SCALE GENOMIC DNA]</scope>
    <source>
        <strain evidence="5">C5S11</strain>
    </source>
</reference>
<dbReference type="Pfam" id="PF01473">
    <property type="entry name" value="Choline_bind_1"/>
    <property type="match status" value="1"/>
</dbReference>
<dbReference type="RefSeq" id="WP_224035250.1">
    <property type="nucleotide sequence ID" value="NZ_AP024849.1"/>
</dbReference>
<feature type="repeat" description="Cell wall-binding" evidence="2">
    <location>
        <begin position="404"/>
        <end position="423"/>
    </location>
</feature>
<dbReference type="EMBL" id="AP024849">
    <property type="protein sequence ID" value="BCZ49038.1"/>
    <property type="molecule type" value="Genomic_DNA"/>
</dbReference>
<evidence type="ECO:0000256" key="1">
    <source>
        <dbReference type="ARBA" id="ARBA00022737"/>
    </source>
</evidence>
<evidence type="ECO:0000313" key="4">
    <source>
        <dbReference type="EMBL" id="BCZ49038.1"/>
    </source>
</evidence>
<proteinExistence type="predicted"/>
<accession>A0ABM7TLI0</accession>
<dbReference type="InterPro" id="IPR018337">
    <property type="entry name" value="Cell_wall/Cho-bd_repeat"/>
</dbReference>
<keyword evidence="5" id="KW-1185">Reference proteome</keyword>
<dbReference type="Proteomes" id="UP000824633">
    <property type="component" value="Chromosome"/>
</dbReference>
<feature type="domain" description="Cadherin-like beta-sandwich-like" evidence="3">
    <location>
        <begin position="258"/>
        <end position="334"/>
    </location>
</feature>
<sequence>MNKNIKRIIALTLIMGIYSAVEPTKYINLTSTQVQADTASIYLESLSVNKADINFDSNKTNYSANVGGDETEIKITANPKSEDSEVVINGDVVDASEKYKKTIHLDQGENVIKIKVANNDSMSKTYTLIVTKGVSNSDDIYLNIISLSEGTINFQKEAKTYDIDVKSESDKIKIKAKPEDNNDIIRINGTSVTEDGGYEETINLEKGKNQVIVEVENKKGKKRSYILNITRKDNSGGVAQDNIYLDLIKVSDTQINVSKDKTTYDVAVKENIDGTTIQAEPESTKYMVEINGDAVEESKNYEKNVVLNNYKTEVKVKIEDSNNKKRIYTLNIYKGKIPATAAITNNTTTSTATNNSAGLKVNQWVQVNNKWQYNDETGNTIKNSWFYDRSYGKTYYLQVDGSMATGWLSNNGKWYYLGNDGGMKTGWILDGSKYYYLYSDGAMAYSTTVSGYNLGSDGVWSN</sequence>
<dbReference type="Gene3D" id="2.10.270.10">
    <property type="entry name" value="Cholin Binding"/>
    <property type="match status" value="1"/>
</dbReference>
<evidence type="ECO:0000256" key="2">
    <source>
        <dbReference type="PROSITE-ProRule" id="PRU00591"/>
    </source>
</evidence>
<feature type="repeat" description="Cell wall-binding" evidence="2">
    <location>
        <begin position="424"/>
        <end position="443"/>
    </location>
</feature>
<dbReference type="Pfam" id="PF12733">
    <property type="entry name" value="Cadherin-like"/>
    <property type="match status" value="3"/>
</dbReference>
<feature type="domain" description="Cadherin-like beta-sandwich-like" evidence="3">
    <location>
        <begin position="43"/>
        <end position="132"/>
    </location>
</feature>
<name>A0ABM7TLI0_9CLOT</name>
<protein>
    <recommendedName>
        <fullName evidence="3">Cadherin-like beta-sandwich-like domain-containing protein</fullName>
    </recommendedName>
</protein>
<keyword evidence="1" id="KW-0677">Repeat</keyword>
<evidence type="ECO:0000259" key="3">
    <source>
        <dbReference type="Pfam" id="PF12733"/>
    </source>
</evidence>
<dbReference type="PROSITE" id="PS51170">
    <property type="entry name" value="CW"/>
    <property type="match status" value="2"/>
</dbReference>
<organism evidence="4 5">
    <name type="scientific">Clostridium gelidum</name>
    <dbReference type="NCBI Taxonomy" id="704125"/>
    <lineage>
        <taxon>Bacteria</taxon>
        <taxon>Bacillati</taxon>
        <taxon>Bacillota</taxon>
        <taxon>Clostridia</taxon>
        <taxon>Eubacteriales</taxon>
        <taxon>Clostridiaceae</taxon>
        <taxon>Clostridium</taxon>
    </lineage>
</organism>
<dbReference type="SUPFAM" id="SSF69360">
    <property type="entry name" value="Cell wall binding repeat"/>
    <property type="match status" value="1"/>
</dbReference>
<dbReference type="InterPro" id="IPR025883">
    <property type="entry name" value="Cadherin-like_domain"/>
</dbReference>
<feature type="domain" description="Cadherin-like beta-sandwich-like" evidence="3">
    <location>
        <begin position="151"/>
        <end position="232"/>
    </location>
</feature>